<reference evidence="1" key="1">
    <citation type="submission" date="2024-02" db="EMBL/GenBank/DDBJ databases">
        <authorList>
            <consortium name="ELIXIR-Norway"/>
            <consortium name="Elixir Norway"/>
        </authorList>
    </citation>
    <scope>NUCLEOTIDE SEQUENCE</scope>
</reference>
<name>A0ABP0XGY2_9BRYO</name>
<dbReference type="EMBL" id="OZ020103">
    <property type="protein sequence ID" value="CAK9276822.1"/>
    <property type="molecule type" value="Genomic_DNA"/>
</dbReference>
<gene>
    <name evidence="1" type="ORF">CSSPJE1EN1_LOCUS22300</name>
</gene>
<dbReference type="Gene3D" id="2.160.20.10">
    <property type="entry name" value="Single-stranded right-handed beta-helix, Pectin lyase-like"/>
    <property type="match status" value="1"/>
</dbReference>
<dbReference type="SUPFAM" id="SSF51126">
    <property type="entry name" value="Pectin lyase-like"/>
    <property type="match status" value="1"/>
</dbReference>
<evidence type="ECO:0000313" key="1">
    <source>
        <dbReference type="EMBL" id="CAK9276822.1"/>
    </source>
</evidence>
<dbReference type="InterPro" id="IPR011050">
    <property type="entry name" value="Pectin_lyase_fold/virulence"/>
</dbReference>
<dbReference type="InterPro" id="IPR045032">
    <property type="entry name" value="PEL"/>
</dbReference>
<keyword evidence="2" id="KW-1185">Reference proteome</keyword>
<dbReference type="InterPro" id="IPR012334">
    <property type="entry name" value="Pectin_lyas_fold"/>
</dbReference>
<organism evidence="1 2">
    <name type="scientific">Sphagnum jensenii</name>
    <dbReference type="NCBI Taxonomy" id="128206"/>
    <lineage>
        <taxon>Eukaryota</taxon>
        <taxon>Viridiplantae</taxon>
        <taxon>Streptophyta</taxon>
        <taxon>Embryophyta</taxon>
        <taxon>Bryophyta</taxon>
        <taxon>Sphagnophytina</taxon>
        <taxon>Sphagnopsida</taxon>
        <taxon>Sphagnales</taxon>
        <taxon>Sphagnaceae</taxon>
        <taxon>Sphagnum</taxon>
    </lineage>
</organism>
<proteinExistence type="predicted"/>
<protein>
    <recommendedName>
        <fullName evidence="3">Pectate lyase</fullName>
    </recommendedName>
</protein>
<evidence type="ECO:0008006" key="3">
    <source>
        <dbReference type="Google" id="ProtNLM"/>
    </source>
</evidence>
<dbReference type="PANTHER" id="PTHR31683">
    <property type="entry name" value="PECTATE LYASE 18-RELATED"/>
    <property type="match status" value="1"/>
</dbReference>
<sequence>MEEAAASWTEQRANIRGRTIVLSGVTKVILHNFQINSVGESDTVHIFANSIGVWVDHLISFDAKRGLVSVLHGSTDVTNFNSHVMNLNFNMLLGASDADKQAQHMRVSVYCNWFKDSMQPMPHCW</sequence>
<accession>A0ABP0XGY2</accession>
<evidence type="ECO:0000313" key="2">
    <source>
        <dbReference type="Proteomes" id="UP001497444"/>
    </source>
</evidence>
<dbReference type="Proteomes" id="UP001497444">
    <property type="component" value="Chromosome 8"/>
</dbReference>
<dbReference type="PANTHER" id="PTHR31683:SF18">
    <property type="entry name" value="PECTATE LYASE 21-RELATED"/>
    <property type="match status" value="1"/>
</dbReference>